<gene>
    <name evidence="3" type="ORF">Tci_261047</name>
    <name evidence="4" type="ORF">Tci_261400</name>
</gene>
<dbReference type="EMBL" id="BKCJ010078885">
    <property type="protein sequence ID" value="GEW89071.1"/>
    <property type="molecule type" value="Genomic_DNA"/>
</dbReference>
<protein>
    <submittedName>
        <fullName evidence="3">Ribonuclease H-like domain-containing protein</fullName>
    </submittedName>
</protein>
<dbReference type="EMBL" id="BKCJ010079056">
    <property type="protein sequence ID" value="GEW89424.1"/>
    <property type="molecule type" value="Genomic_DNA"/>
</dbReference>
<name>A0A699H661_TANCI</name>
<keyword evidence="1" id="KW-0175">Coiled coil</keyword>
<feature type="compositionally biased region" description="Basic and acidic residues" evidence="2">
    <location>
        <begin position="220"/>
        <end position="239"/>
    </location>
</feature>
<evidence type="ECO:0000313" key="4">
    <source>
        <dbReference type="EMBL" id="GEW89424.1"/>
    </source>
</evidence>
<dbReference type="AlphaFoldDB" id="A0A699H661"/>
<feature type="coiled-coil region" evidence="1">
    <location>
        <begin position="101"/>
        <end position="128"/>
    </location>
</feature>
<reference evidence="3" key="1">
    <citation type="journal article" date="2019" name="Sci. Rep.">
        <title>Draft genome of Tanacetum cinerariifolium, the natural source of mosquito coil.</title>
        <authorList>
            <person name="Yamashiro T."/>
            <person name="Shiraishi A."/>
            <person name="Satake H."/>
            <person name="Nakayama K."/>
        </authorList>
    </citation>
    <scope>NUCLEOTIDE SEQUENCE</scope>
</reference>
<evidence type="ECO:0000313" key="3">
    <source>
        <dbReference type="EMBL" id="GEW89071.1"/>
    </source>
</evidence>
<feature type="non-terminal residue" evidence="3">
    <location>
        <position position="790"/>
    </location>
</feature>
<evidence type="ECO:0000256" key="1">
    <source>
        <dbReference type="SAM" id="Coils"/>
    </source>
</evidence>
<feature type="region of interest" description="Disordered" evidence="2">
    <location>
        <begin position="497"/>
        <end position="527"/>
    </location>
</feature>
<accession>A0A699H661</accession>
<organism evidence="3">
    <name type="scientific">Tanacetum cinerariifolium</name>
    <name type="common">Dalmatian daisy</name>
    <name type="synonym">Chrysanthemum cinerariifolium</name>
    <dbReference type="NCBI Taxonomy" id="118510"/>
    <lineage>
        <taxon>Eukaryota</taxon>
        <taxon>Viridiplantae</taxon>
        <taxon>Streptophyta</taxon>
        <taxon>Embryophyta</taxon>
        <taxon>Tracheophyta</taxon>
        <taxon>Spermatophyta</taxon>
        <taxon>Magnoliopsida</taxon>
        <taxon>eudicotyledons</taxon>
        <taxon>Gunneridae</taxon>
        <taxon>Pentapetalae</taxon>
        <taxon>asterids</taxon>
        <taxon>campanulids</taxon>
        <taxon>Asterales</taxon>
        <taxon>Asteraceae</taxon>
        <taxon>Asteroideae</taxon>
        <taxon>Anthemideae</taxon>
        <taxon>Anthemidinae</taxon>
        <taxon>Tanacetum</taxon>
    </lineage>
</organism>
<comment type="caution">
    <text evidence="3">The sequence shown here is derived from an EMBL/GenBank/DDBJ whole genome shotgun (WGS) entry which is preliminary data.</text>
</comment>
<proteinExistence type="predicted"/>
<feature type="region of interest" description="Disordered" evidence="2">
    <location>
        <begin position="220"/>
        <end position="248"/>
    </location>
</feature>
<sequence length="790" mass="88123">MDFLSPQVVSAAKLPILNPNEFDLWKMRIKQYFLMTNYSFWEVILNGNSPVPTQVVESVLQPVAPTTAEQRFGGNTKTKKVQKTLLKQRFENFTGSSSEGLDQIHDRLQKLRNKADLEEQSLNDLFNSLKIYKAKVKQSSSTSTTSQNLAFVSSSHTYSNTDSVSVVASVFAACAKFPASPLPNVDSLSNAIDVDDIEEIDLRWQMAMLIMRARRKGHFARECRSPKDPRRPGAGEPKRRTVPVETSTSNALVSQCDGTGSCDWSYQAKEEPANFALIDFSSSSSTSDNETGLESVKARLLVYKQNESVFEENIKLLNIEVQLRDTALITLRQKLDKAEKDRDDLKLKFQPSGGYHAVPPPYTGTFMPPKPDLVFNTSPTAVETDHFSFDVQLSPTKPPKAPQFVPSFAQSSKHVKSPRHSVRPIETTIPAATDDVTRLQALVDRKKVVITEAAIRDVLRLDDAEGLMSAKRSSWNEFSSAMASAVICLSTGADTAVQGDDAQEPSILSPTPPTPPQQPSQDLPSTSQEALDAYAALTRRVEHLEMIDDLDKDDVIALMDDKEEEKKEKEVKDDQVHGRQAEIYKINMDHALKVLSIKTVIAASTTISAAEPQVLTAAITTAALVRVAAASTRRRKIVVIRDPEEESTTIIPADTKSKDKGKGIMNVASCRLDYFKGMSYDDIRPIFEAKFNSNIEFLLKTKEQLEEEESRAIHGINETPAQKAAKRRKMNEEVKDLKKHLEIMPDEDDDIYTEATPLARKVPVVDYEIIHLNNKPHYKIIRADGTHQLY</sequence>
<evidence type="ECO:0000256" key="2">
    <source>
        <dbReference type="SAM" id="MobiDB-lite"/>
    </source>
</evidence>